<sequence>MRKPLLLAATATLAFALTACGSDNAGNATAQDQQDLVEATTAPAAASGDIGTAVKTEAGVSVEISKPEQFTPGKFVSQNLTAGNTNNSFTIKVTNGTTAPLDLSTMVVTSSTGAAQSCVDVLDADNGFGGAPMDPVAAGASVDIKWATSCVGKVGSPLSIVIAVNGENLAELKGSLA</sequence>
<name>A0A6J6NCT9_9ZZZZ</name>
<protein>
    <submittedName>
        <fullName evidence="1">Unannotated protein</fullName>
    </submittedName>
</protein>
<dbReference type="AlphaFoldDB" id="A0A6J6NCT9"/>
<evidence type="ECO:0000313" key="1">
    <source>
        <dbReference type="EMBL" id="CAB4682585.1"/>
    </source>
</evidence>
<dbReference type="EMBL" id="CAEZXB010000029">
    <property type="protein sequence ID" value="CAB4682585.1"/>
    <property type="molecule type" value="Genomic_DNA"/>
</dbReference>
<evidence type="ECO:0000313" key="2">
    <source>
        <dbReference type="EMBL" id="CAB4709640.1"/>
    </source>
</evidence>
<gene>
    <name evidence="1" type="ORF">UFOPK2342_01274</name>
    <name evidence="2" type="ORF">UFOPK2423_01656</name>
    <name evidence="3" type="ORF">UFOPK4367_01343</name>
</gene>
<reference evidence="1" key="1">
    <citation type="submission" date="2020-05" db="EMBL/GenBank/DDBJ databases">
        <authorList>
            <person name="Chiriac C."/>
            <person name="Salcher M."/>
            <person name="Ghai R."/>
            <person name="Kavagutti S V."/>
        </authorList>
    </citation>
    <scope>NUCLEOTIDE SEQUENCE</scope>
</reference>
<dbReference type="EMBL" id="CAFBRC010000112">
    <property type="protein sequence ID" value="CAB5077777.1"/>
    <property type="molecule type" value="Genomic_DNA"/>
</dbReference>
<dbReference type="EMBL" id="CAEZXN010000066">
    <property type="protein sequence ID" value="CAB4709640.1"/>
    <property type="molecule type" value="Genomic_DNA"/>
</dbReference>
<accession>A0A6J6NCT9</accession>
<dbReference type="PROSITE" id="PS51257">
    <property type="entry name" value="PROKAR_LIPOPROTEIN"/>
    <property type="match status" value="1"/>
</dbReference>
<organism evidence="1">
    <name type="scientific">freshwater metagenome</name>
    <dbReference type="NCBI Taxonomy" id="449393"/>
    <lineage>
        <taxon>unclassified sequences</taxon>
        <taxon>metagenomes</taxon>
        <taxon>ecological metagenomes</taxon>
    </lineage>
</organism>
<evidence type="ECO:0000313" key="3">
    <source>
        <dbReference type="EMBL" id="CAB5077777.1"/>
    </source>
</evidence>
<proteinExistence type="predicted"/>